<sequence length="416" mass="42627">MTSFVVVGGGVAGLVTARRLALGGATVALLEASDRLGGTVTHHVVGGLVLDAGAESFAVRGDTVAELATELGLGDEIVIPNPAGAWLQRVRGAVALPATSLLGIPGVPLAADVIDVVGFGAALRAYLETLLPGTVAAGSATLGELVRRRMGQRMLDELVAPVTHGVHSQHPDDLPLDRVAPGLRSALRRSGSLAAAVRELRASAPAGAAVAGIRGGVHRLVDELTADLERLGVDVRLGVRGEATGHGDARVVLAFPPAHGSSTPVELATLVVDAPGLDVAPRGSGVLVANGVPGIRSRALTHATAKWRWLADRAEGKHVLRLSYAEAPENLADIAREDAAALLGIELPPSAVLDFARVHWDRPRAAPAQVEGVTQVGEVASGTGLANVVAHAERTARELLEPPVPGEVPVEELPEV</sequence>
<dbReference type="PANTHER" id="PTHR42923">
    <property type="entry name" value="PROTOPORPHYRINOGEN OXIDASE"/>
    <property type="match status" value="1"/>
</dbReference>
<reference evidence="3" key="1">
    <citation type="submission" date="2019-02" db="EMBL/GenBank/DDBJ databases">
        <title>Glaciihabitans arcticus sp. nov., a psychrotolerant bacterium isolated from polar soil.</title>
        <authorList>
            <person name="Dahal R.H."/>
        </authorList>
    </citation>
    <scope>NUCLEOTIDE SEQUENCE [LARGE SCALE GENOMIC DNA]</scope>
    <source>
        <strain evidence="3">RP-3-7</strain>
    </source>
</reference>
<dbReference type="PANTHER" id="PTHR42923:SF3">
    <property type="entry name" value="PROTOPORPHYRINOGEN OXIDASE"/>
    <property type="match status" value="1"/>
</dbReference>
<dbReference type="InterPro" id="IPR050464">
    <property type="entry name" value="Zeta_carotene_desat/Oxidored"/>
</dbReference>
<dbReference type="Gene3D" id="3.50.50.60">
    <property type="entry name" value="FAD/NAD(P)-binding domain"/>
    <property type="match status" value="1"/>
</dbReference>
<feature type="domain" description="Amine oxidase" evidence="1">
    <location>
        <begin position="11"/>
        <end position="240"/>
    </location>
</feature>
<evidence type="ECO:0000313" key="2">
    <source>
        <dbReference type="EMBL" id="TBN58193.1"/>
    </source>
</evidence>
<gene>
    <name evidence="2" type="ORF">EYE40_12775</name>
</gene>
<dbReference type="Proteomes" id="UP000294194">
    <property type="component" value="Unassembled WGS sequence"/>
</dbReference>
<name>A0A4Q9GZD2_9MICO</name>
<dbReference type="InterPro" id="IPR002937">
    <property type="entry name" value="Amino_oxidase"/>
</dbReference>
<evidence type="ECO:0000313" key="3">
    <source>
        <dbReference type="Proteomes" id="UP000294194"/>
    </source>
</evidence>
<keyword evidence="3" id="KW-1185">Reference proteome</keyword>
<dbReference type="Gene3D" id="3.90.660.20">
    <property type="entry name" value="Protoporphyrinogen oxidase, mitochondrial, domain 2"/>
    <property type="match status" value="2"/>
</dbReference>
<dbReference type="Pfam" id="PF01593">
    <property type="entry name" value="Amino_oxidase"/>
    <property type="match status" value="1"/>
</dbReference>
<organism evidence="2 3">
    <name type="scientific">Glaciihabitans arcticus</name>
    <dbReference type="NCBI Taxonomy" id="2668039"/>
    <lineage>
        <taxon>Bacteria</taxon>
        <taxon>Bacillati</taxon>
        <taxon>Actinomycetota</taxon>
        <taxon>Actinomycetes</taxon>
        <taxon>Micrococcales</taxon>
        <taxon>Microbacteriaceae</taxon>
        <taxon>Glaciihabitans</taxon>
    </lineage>
</organism>
<dbReference type="EMBL" id="SISG01000001">
    <property type="protein sequence ID" value="TBN58193.1"/>
    <property type="molecule type" value="Genomic_DNA"/>
</dbReference>
<comment type="caution">
    <text evidence="2">The sequence shown here is derived from an EMBL/GenBank/DDBJ whole genome shotgun (WGS) entry which is preliminary data.</text>
</comment>
<protein>
    <submittedName>
        <fullName evidence="2">FAD-binding protein</fullName>
    </submittedName>
</protein>
<dbReference type="InterPro" id="IPR036188">
    <property type="entry name" value="FAD/NAD-bd_sf"/>
</dbReference>
<proteinExistence type="predicted"/>
<dbReference type="AlphaFoldDB" id="A0A4Q9GZD2"/>
<dbReference type="SUPFAM" id="SSF51905">
    <property type="entry name" value="FAD/NAD(P)-binding domain"/>
    <property type="match status" value="1"/>
</dbReference>
<dbReference type="RefSeq" id="WP_130982300.1">
    <property type="nucleotide sequence ID" value="NZ_SISG01000001.1"/>
</dbReference>
<evidence type="ECO:0000259" key="1">
    <source>
        <dbReference type="Pfam" id="PF01593"/>
    </source>
</evidence>
<dbReference type="GO" id="GO:0016491">
    <property type="term" value="F:oxidoreductase activity"/>
    <property type="evidence" value="ECO:0007669"/>
    <property type="project" value="InterPro"/>
</dbReference>
<dbReference type="Gene3D" id="1.10.3110.10">
    <property type="entry name" value="protoporphyrinogen ix oxidase, domain 3"/>
    <property type="match status" value="1"/>
</dbReference>
<accession>A0A4Q9GZD2</accession>